<dbReference type="GO" id="GO:0051252">
    <property type="term" value="P:regulation of RNA metabolic process"/>
    <property type="evidence" value="ECO:0007669"/>
    <property type="project" value="InterPro"/>
</dbReference>
<comment type="caution">
    <text evidence="11">The sequence shown here is derived from an EMBL/GenBank/DDBJ whole genome shotgun (WGS) entry which is preliminary data.</text>
</comment>
<dbReference type="GO" id="GO:0008948">
    <property type="term" value="F:oxaloacetate decarboxylase activity"/>
    <property type="evidence" value="ECO:0007669"/>
    <property type="project" value="UniProtKB-EC"/>
</dbReference>
<evidence type="ECO:0000313" key="12">
    <source>
        <dbReference type="Proteomes" id="UP000685013"/>
    </source>
</evidence>
<dbReference type="NCBIfam" id="TIGR01935">
    <property type="entry name" value="NOT-MenG"/>
    <property type="match status" value="1"/>
</dbReference>
<comment type="pathway">
    <text evidence="2">Isoprenoid biosynthesis; dimethylallyl diphosphate biosynthesis; dimethylallyl diphosphate from isopentenyl diphosphate: step 1/1.</text>
</comment>
<dbReference type="GO" id="GO:0008428">
    <property type="term" value="F:ribonuclease inhibitor activity"/>
    <property type="evidence" value="ECO:0007669"/>
    <property type="project" value="InterPro"/>
</dbReference>
<dbReference type="GO" id="GO:0047443">
    <property type="term" value="F:4-hydroxy-4-methyl-2-oxoglutarate aldolase activity"/>
    <property type="evidence" value="ECO:0007669"/>
    <property type="project" value="UniProtKB-EC"/>
</dbReference>
<feature type="binding site" evidence="8">
    <location>
        <position position="384"/>
    </location>
    <ligand>
        <name>Mg(2+)</name>
        <dbReference type="ChEBI" id="CHEBI:18420"/>
    </ligand>
</feature>
<keyword evidence="9" id="KW-0456">Lyase</keyword>
<comment type="similarity">
    <text evidence="4">Belongs to the IPP isomerase type 1 family.</text>
</comment>
<gene>
    <name evidence="11" type="primary">IPI1</name>
    <name evidence="11" type="ORF">SDJN03_16841</name>
</gene>
<accession>A0AAV6MY95</accession>
<dbReference type="InterPro" id="IPR011876">
    <property type="entry name" value="IsopentenylPP_isomerase_typ1"/>
</dbReference>
<dbReference type="CDD" id="cd16841">
    <property type="entry name" value="RraA_family"/>
    <property type="match status" value="1"/>
</dbReference>
<dbReference type="AlphaFoldDB" id="A0AAV6MY95"/>
<comment type="function">
    <text evidence="9">Catalyzes the aldol cleavage of 4-hydroxy-4-methyl-2-oxoglutarate (HMG) into 2 molecules of pyruvate. Also contains a secondary oxaloacetate (OAA) decarboxylase activity due to the common pyruvate enolate transition state formed following C-C bond cleavage in the retro-aldol and decarboxylation reactions.</text>
</comment>
<dbReference type="InterPro" id="IPR010203">
    <property type="entry name" value="RraA"/>
</dbReference>
<dbReference type="GO" id="GO:0009240">
    <property type="term" value="P:isopentenyl diphosphate biosynthetic process"/>
    <property type="evidence" value="ECO:0007669"/>
    <property type="project" value="TreeGrafter"/>
</dbReference>
<comment type="cofactor">
    <cofactor evidence="8">
        <name>Mg(2+)</name>
        <dbReference type="ChEBI" id="CHEBI:18420"/>
    </cofactor>
</comment>
<evidence type="ECO:0000256" key="8">
    <source>
        <dbReference type="PIRSR" id="PIRSR605493-1"/>
    </source>
</evidence>
<feature type="non-terminal residue" evidence="11">
    <location>
        <position position="1"/>
    </location>
</feature>
<keyword evidence="6" id="KW-0414">Isoprene biosynthesis</keyword>
<evidence type="ECO:0000256" key="7">
    <source>
        <dbReference type="ARBA" id="ARBA00023235"/>
    </source>
</evidence>
<evidence type="ECO:0000256" key="5">
    <source>
        <dbReference type="ARBA" id="ARBA00023171"/>
    </source>
</evidence>
<evidence type="ECO:0000256" key="2">
    <source>
        <dbReference type="ARBA" id="ARBA00004826"/>
    </source>
</evidence>
<evidence type="ECO:0000256" key="9">
    <source>
        <dbReference type="RuleBase" id="RU004338"/>
    </source>
</evidence>
<comment type="subunit">
    <text evidence="9">Homotrimer.</text>
</comment>
<evidence type="ECO:0000259" key="10">
    <source>
        <dbReference type="PROSITE" id="PS51462"/>
    </source>
</evidence>
<dbReference type="PANTHER" id="PTHR10885">
    <property type="entry name" value="ISOPENTENYL-DIPHOSPHATE DELTA-ISOMERASE"/>
    <property type="match status" value="1"/>
</dbReference>
<keyword evidence="12" id="KW-1185">Reference proteome</keyword>
<organism evidence="11 12">
    <name type="scientific">Cucurbita argyrosperma subsp. sororia</name>
    <dbReference type="NCBI Taxonomy" id="37648"/>
    <lineage>
        <taxon>Eukaryota</taxon>
        <taxon>Viridiplantae</taxon>
        <taxon>Streptophyta</taxon>
        <taxon>Embryophyta</taxon>
        <taxon>Tracheophyta</taxon>
        <taxon>Spermatophyta</taxon>
        <taxon>Magnoliopsida</taxon>
        <taxon>eudicotyledons</taxon>
        <taxon>Gunneridae</taxon>
        <taxon>Pentapetalae</taxon>
        <taxon>rosids</taxon>
        <taxon>fabids</taxon>
        <taxon>Cucurbitales</taxon>
        <taxon>Cucurbitaceae</taxon>
        <taxon>Cucurbiteae</taxon>
        <taxon>Cucurbita</taxon>
    </lineage>
</organism>
<keyword evidence="8" id="KW-0460">Magnesium</keyword>
<dbReference type="GO" id="GO:0005829">
    <property type="term" value="C:cytosol"/>
    <property type="evidence" value="ECO:0007669"/>
    <property type="project" value="UniProtKB-ARBA"/>
</dbReference>
<comment type="cofactor">
    <cofactor evidence="9">
        <name>a divalent metal cation</name>
        <dbReference type="ChEBI" id="CHEBI:60240"/>
    </cofactor>
</comment>
<reference evidence="11 12" key="1">
    <citation type="journal article" date="2021" name="Hortic Res">
        <title>The domestication of Cucurbita argyrosperma as revealed by the genome of its wild relative.</title>
        <authorList>
            <person name="Barrera-Redondo J."/>
            <person name="Sanchez-de la Vega G."/>
            <person name="Aguirre-Liguori J.A."/>
            <person name="Castellanos-Morales G."/>
            <person name="Gutierrez-Guerrero Y.T."/>
            <person name="Aguirre-Dugua X."/>
            <person name="Aguirre-Planter E."/>
            <person name="Tenaillon M.I."/>
            <person name="Lira-Saade R."/>
            <person name="Eguiarte L.E."/>
        </authorList>
    </citation>
    <scope>NUCLEOTIDE SEQUENCE [LARGE SCALE GENOMIC DNA]</scope>
    <source>
        <strain evidence="11">JBR-2021</strain>
    </source>
</reference>
<comment type="catalytic activity">
    <reaction evidence="9">
        <text>4-hydroxy-4-methyl-2-oxoglutarate = 2 pyruvate</text>
        <dbReference type="Rhea" id="RHEA:22748"/>
        <dbReference type="ChEBI" id="CHEBI:15361"/>
        <dbReference type="ChEBI" id="CHEBI:58276"/>
        <dbReference type="EC" id="4.1.3.17"/>
    </reaction>
</comment>
<keyword evidence="7" id="KW-0413">Isomerase</keyword>
<dbReference type="EC" id="4.1.1.112" evidence="9"/>
<keyword evidence="8 9" id="KW-0479">Metal-binding</keyword>
<sequence length="446" mass="50051">MEDALLDAGMDEVQKRRMFDDRCILVDENDRVVGHESKYNCHLMENIESKNWLHRAFSVFLFNSKYELLIQQRSAKKVTFPLAWTDSCCSHPLYKESDLIEEDALGARKAAQRKLLHELGIPAEDIPVDQIIPVGRMLYKAPSDVKWGEHELDYLLFIVRDVNVNPNPNEVADVKYVNKEELKELVRKVDAGEEGLKLSPWFRLVVDNFLFKWWDHVEKGTLKEAADMKTIHKISSLFTPSSSIFSSAFLTCSSIPPSPSSFLYTFNTPFPPHLPKVLEQMALVTTAEVCDANPQLIVSGELRALEPIFQIYGRRQVFSGPVVTLKVFEDNVLVREFLEEKGKGRVLVVDGGGSKRCAILGGNPVVQAQNNGWAGIVVNGCVRDVDEINGCDIGVRALASHPMKANKKRVGEKHVPITVGGTRIMDGEWLYADTDGILVSRTELSV</sequence>
<dbReference type="InterPro" id="IPR000086">
    <property type="entry name" value="NUDIX_hydrolase_dom"/>
</dbReference>
<protein>
    <recommendedName>
        <fullName evidence="9">4-hydroxy-4-methyl-2-oxoglutarate aldolase</fullName>
        <shortName evidence="9">HMG aldolase</shortName>
        <ecNumber evidence="9">4.1.1.112</ecNumber>
        <ecNumber evidence="9">4.1.3.17</ecNumber>
    </recommendedName>
    <alternativeName>
        <fullName evidence="9">Oxaloacetate decarboxylase</fullName>
    </alternativeName>
</protein>
<dbReference type="EMBL" id="JAGKQH010000011">
    <property type="protein sequence ID" value="KAG6588276.1"/>
    <property type="molecule type" value="Genomic_DNA"/>
</dbReference>
<evidence type="ECO:0000256" key="4">
    <source>
        <dbReference type="ARBA" id="ARBA00007579"/>
    </source>
</evidence>
<comment type="pathway">
    <text evidence="3">Porphyrin-containing compound metabolism; chlorophyll biosynthesis.</text>
</comment>
<dbReference type="CDD" id="cd02885">
    <property type="entry name" value="NUDIX_IPP_Isomerase"/>
    <property type="match status" value="1"/>
</dbReference>
<dbReference type="PROSITE" id="PS51462">
    <property type="entry name" value="NUDIX"/>
    <property type="match status" value="1"/>
</dbReference>
<feature type="binding site" evidence="8">
    <location>
        <begin position="361"/>
        <end position="364"/>
    </location>
    <ligand>
        <name>substrate</name>
    </ligand>
</feature>
<dbReference type="EC" id="4.1.3.17" evidence="9"/>
<comment type="function">
    <text evidence="1">Catalyzes the 1,3-allylic rearrangement of the homoallylic substrate isopentenyl (IPP) to its highly electrophilic allylic isomer, dimethylallyl diphosphate (DMAPP).</text>
</comment>
<dbReference type="FunFam" id="3.90.79.10:FF:000025">
    <property type="entry name" value="isopentenyl-diphosphate Delta-isomerase I"/>
    <property type="match status" value="1"/>
</dbReference>
<comment type="similarity">
    <text evidence="9">Belongs to the class II aldolase/RraA-like family.</text>
</comment>
<dbReference type="GO" id="GO:0004452">
    <property type="term" value="F:isopentenyl-diphosphate delta-isomerase activity"/>
    <property type="evidence" value="ECO:0007669"/>
    <property type="project" value="InterPro"/>
</dbReference>
<dbReference type="NCBIfam" id="TIGR02150">
    <property type="entry name" value="IPP_isom_1"/>
    <property type="match status" value="1"/>
</dbReference>
<name>A0AAV6MY95_9ROSI</name>
<comment type="catalytic activity">
    <reaction evidence="9">
        <text>oxaloacetate + H(+) = pyruvate + CO2</text>
        <dbReference type="Rhea" id="RHEA:15641"/>
        <dbReference type="ChEBI" id="CHEBI:15361"/>
        <dbReference type="ChEBI" id="CHEBI:15378"/>
        <dbReference type="ChEBI" id="CHEBI:16452"/>
        <dbReference type="ChEBI" id="CHEBI:16526"/>
        <dbReference type="EC" id="4.1.1.112"/>
    </reaction>
</comment>
<evidence type="ECO:0000256" key="1">
    <source>
        <dbReference type="ARBA" id="ARBA00003951"/>
    </source>
</evidence>
<feature type="binding site" evidence="8">
    <location>
        <position position="383"/>
    </location>
    <ligand>
        <name>substrate</name>
    </ligand>
</feature>
<evidence type="ECO:0000313" key="11">
    <source>
        <dbReference type="EMBL" id="KAG6588276.1"/>
    </source>
</evidence>
<evidence type="ECO:0000256" key="6">
    <source>
        <dbReference type="ARBA" id="ARBA00023229"/>
    </source>
</evidence>
<dbReference type="Pfam" id="PF03737">
    <property type="entry name" value="RraA-like"/>
    <property type="match status" value="1"/>
</dbReference>
<evidence type="ECO:0000256" key="3">
    <source>
        <dbReference type="ARBA" id="ARBA00005173"/>
    </source>
</evidence>
<proteinExistence type="inferred from homology"/>
<dbReference type="Pfam" id="PF00293">
    <property type="entry name" value="NUDIX"/>
    <property type="match status" value="1"/>
</dbReference>
<dbReference type="NCBIfam" id="NF006875">
    <property type="entry name" value="PRK09372.1"/>
    <property type="match status" value="1"/>
</dbReference>
<dbReference type="InterPro" id="IPR005493">
    <property type="entry name" value="RraA/RraA-like"/>
</dbReference>
<dbReference type="GO" id="GO:0046872">
    <property type="term" value="F:metal ion binding"/>
    <property type="evidence" value="ECO:0007669"/>
    <property type="project" value="UniProtKB-KW"/>
</dbReference>
<dbReference type="GO" id="GO:0015995">
    <property type="term" value="P:chlorophyll biosynthetic process"/>
    <property type="evidence" value="ECO:0007669"/>
    <property type="project" value="UniProtKB-KW"/>
</dbReference>
<dbReference type="Proteomes" id="UP000685013">
    <property type="component" value="Chromosome 11"/>
</dbReference>
<keyword evidence="5" id="KW-0149">Chlorophyll biosynthesis</keyword>
<feature type="domain" description="Nudix hydrolase" evidence="10">
    <location>
        <begin position="52"/>
        <end position="204"/>
    </location>
</feature>
<dbReference type="PANTHER" id="PTHR10885:SF17">
    <property type="entry name" value="ISOPENTENYL-DIPHOSPHATE DELTA-ISOMERASE I, CHLOROPLASTIC"/>
    <property type="match status" value="1"/>
</dbReference>